<dbReference type="SUPFAM" id="SSF55136">
    <property type="entry name" value="Probable bacterial effector-binding domain"/>
    <property type="match status" value="1"/>
</dbReference>
<evidence type="ECO:0000313" key="3">
    <source>
        <dbReference type="Proteomes" id="UP001177121"/>
    </source>
</evidence>
<dbReference type="InterPro" id="IPR050908">
    <property type="entry name" value="SmbC-like"/>
</dbReference>
<dbReference type="InterPro" id="IPR029442">
    <property type="entry name" value="GyrI-like"/>
</dbReference>
<proteinExistence type="predicted"/>
<accession>A0ABT9DS01</accession>
<dbReference type="RefSeq" id="WP_064815392.1">
    <property type="nucleotide sequence ID" value="NZ_JAHBMK020000001.1"/>
</dbReference>
<feature type="domain" description="AraC effector-binding" evidence="1">
    <location>
        <begin position="1"/>
        <end position="149"/>
    </location>
</feature>
<dbReference type="InterPro" id="IPR010499">
    <property type="entry name" value="AraC_E-bd"/>
</dbReference>
<dbReference type="PANTHER" id="PTHR40055">
    <property type="entry name" value="TRANSCRIPTIONAL REGULATOR YGIV-RELATED"/>
    <property type="match status" value="1"/>
</dbReference>
<dbReference type="EMBL" id="JAHBMK020000001">
    <property type="protein sequence ID" value="MDO8227460.1"/>
    <property type="molecule type" value="Genomic_DNA"/>
</dbReference>
<organism evidence="2 3">
    <name type="scientific">Bacillus cabrialesii subsp. tritici</name>
    <dbReference type="NCBI Taxonomy" id="2944916"/>
    <lineage>
        <taxon>Bacteria</taxon>
        <taxon>Bacillati</taxon>
        <taxon>Bacillota</taxon>
        <taxon>Bacilli</taxon>
        <taxon>Bacillales</taxon>
        <taxon>Bacillaceae</taxon>
        <taxon>Bacillus</taxon>
        <taxon>Bacillus cabrialesii</taxon>
    </lineage>
</organism>
<name>A0ABT9DS01_9BACI</name>
<protein>
    <submittedName>
        <fullName evidence="2">GyrI-like domain-containing protein</fullName>
    </submittedName>
</protein>
<reference evidence="2" key="1">
    <citation type="submission" date="2023-07" db="EMBL/GenBank/DDBJ databases">
        <title>Biological control against Fusarium languescens, the causal agent of wilt in Jalapeno peppers, by a novel bacterial subspecies: Bacillus cabrialesii subsp. tritici TSO2.</title>
        <authorList>
            <person name="Montoya-Martinez A.C."/>
            <person name="Figueroa-Brambila K.M."/>
            <person name="Escalante-Beltran A."/>
            <person name="Lopez-Montoya N.D."/>
            <person name="Valenzuela-Ruiz V."/>
            <person name="Parra-Cota F.I."/>
            <person name="Estrada Alvarado M.I."/>
            <person name="De Los Santos Villalobos S."/>
        </authorList>
    </citation>
    <scope>NUCLEOTIDE SEQUENCE</scope>
    <source>
        <strain evidence="2">TSO2</strain>
    </source>
</reference>
<comment type="caution">
    <text evidence="2">The sequence shown here is derived from an EMBL/GenBank/DDBJ whole genome shotgun (WGS) entry which is preliminary data.</text>
</comment>
<dbReference type="SMART" id="SM00871">
    <property type="entry name" value="AraC_E_bind"/>
    <property type="match status" value="1"/>
</dbReference>
<dbReference type="PANTHER" id="PTHR40055:SF1">
    <property type="entry name" value="TRANSCRIPTIONAL REGULATOR YGIV-RELATED"/>
    <property type="match status" value="1"/>
</dbReference>
<dbReference type="InterPro" id="IPR011256">
    <property type="entry name" value="Reg_factor_effector_dom_sf"/>
</dbReference>
<dbReference type="Pfam" id="PF06445">
    <property type="entry name" value="GyrI-like"/>
    <property type="match status" value="1"/>
</dbReference>
<keyword evidence="3" id="KW-1185">Reference proteome</keyword>
<dbReference type="Proteomes" id="UP001177121">
    <property type="component" value="Unassembled WGS sequence"/>
</dbReference>
<evidence type="ECO:0000259" key="1">
    <source>
        <dbReference type="SMART" id="SM00871"/>
    </source>
</evidence>
<sequence>MNITIEELPESRIAYFRNVGEYGEKQNKELMETFKKWAKLNDVFDNSTILGIPQDNPEITPKEECRYDVCVVINKDFNVKKPAHVGEFSGGKYAVFLLDHTKEAVRDFWGNISSEIERNNLSIREQPIIERYTPQMIDSHLCEILIPIQ</sequence>
<gene>
    <name evidence="2" type="ORF">KHP33_021880</name>
</gene>
<dbReference type="Gene3D" id="3.20.80.10">
    <property type="entry name" value="Regulatory factor, effector binding domain"/>
    <property type="match status" value="1"/>
</dbReference>
<evidence type="ECO:0000313" key="2">
    <source>
        <dbReference type="EMBL" id="MDO8227460.1"/>
    </source>
</evidence>